<accession>R4YUB9</accession>
<dbReference type="SUPFAM" id="SSF81901">
    <property type="entry name" value="HCP-like"/>
    <property type="match status" value="1"/>
</dbReference>
<proteinExistence type="predicted"/>
<gene>
    <name evidence="2" type="ORF">OLEAN_C23430</name>
</gene>
<reference evidence="2 3" key="1">
    <citation type="journal article" date="2013" name="Nat. Commun.">
        <title>Genome sequence and functional genomic analysis of the oil-degrading bacterium Oleispira antarctica.</title>
        <authorList>
            <person name="Kube M."/>
            <person name="Chernikova T.N."/>
            <person name="Al-Ramahi Y."/>
            <person name="Beloqui A."/>
            <person name="Lopez-Cortez N."/>
            <person name="Guazzaroni M.E."/>
            <person name="Heipieper H.J."/>
            <person name="Klages S."/>
            <person name="Kotsyurbenko O.R."/>
            <person name="Langer I."/>
            <person name="Nechitaylo T.Y."/>
            <person name="Lunsdorf H."/>
            <person name="Fernandez M."/>
            <person name="Juarez S."/>
            <person name="Ciordia S."/>
            <person name="Singer A."/>
            <person name="Kagan O."/>
            <person name="Egorova O."/>
            <person name="Petit P.A."/>
            <person name="Stogios P."/>
            <person name="Kim Y."/>
            <person name="Tchigvintsev A."/>
            <person name="Flick R."/>
            <person name="Denaro R."/>
            <person name="Genovese M."/>
            <person name="Albar J.P."/>
            <person name="Reva O.N."/>
            <person name="Martinez-Gomariz M."/>
            <person name="Tran H."/>
            <person name="Ferrer M."/>
            <person name="Savchenko A."/>
            <person name="Yakunin A.F."/>
            <person name="Yakimov M.M."/>
            <person name="Golyshina O.V."/>
            <person name="Reinhardt R."/>
            <person name="Golyshin P.N."/>
        </authorList>
    </citation>
    <scope>NUCLEOTIDE SEQUENCE [LARGE SCALE GENOMIC DNA]</scope>
</reference>
<dbReference type="PATRIC" id="fig|698738.3.peg.2424"/>
<feature type="chain" id="PRO_5004383987" evidence="1">
    <location>
        <begin position="22"/>
        <end position="265"/>
    </location>
</feature>
<dbReference type="EMBL" id="FO203512">
    <property type="protein sequence ID" value="CCK76519.1"/>
    <property type="molecule type" value="Genomic_DNA"/>
</dbReference>
<dbReference type="HOGENOM" id="CLU_1037716_0_0_6"/>
<protein>
    <submittedName>
        <fullName evidence="2">Uncharacterized protein</fullName>
    </submittedName>
</protein>
<dbReference type="PROSITE" id="PS51257">
    <property type="entry name" value="PROKAR_LIPOPROTEIN"/>
    <property type="match status" value="1"/>
</dbReference>
<dbReference type="Proteomes" id="UP000032749">
    <property type="component" value="Chromosome"/>
</dbReference>
<keyword evidence="1" id="KW-0732">Signal</keyword>
<dbReference type="Pfam" id="PF13174">
    <property type="entry name" value="TPR_6"/>
    <property type="match status" value="1"/>
</dbReference>
<dbReference type="OrthoDB" id="6822308at2"/>
<evidence type="ECO:0000256" key="1">
    <source>
        <dbReference type="SAM" id="SignalP"/>
    </source>
</evidence>
<dbReference type="KEGG" id="oai:OLEAN_C23430"/>
<evidence type="ECO:0000313" key="2">
    <source>
        <dbReference type="EMBL" id="CCK76519.1"/>
    </source>
</evidence>
<dbReference type="Gene3D" id="1.25.40.10">
    <property type="entry name" value="Tetratricopeptide repeat domain"/>
    <property type="match status" value="2"/>
</dbReference>
<dbReference type="AlphaFoldDB" id="R4YUB9"/>
<organism evidence="2 3">
    <name type="scientific">Oleispira antarctica RB-8</name>
    <dbReference type="NCBI Taxonomy" id="698738"/>
    <lineage>
        <taxon>Bacteria</taxon>
        <taxon>Pseudomonadati</taxon>
        <taxon>Pseudomonadota</taxon>
        <taxon>Gammaproteobacteria</taxon>
        <taxon>Oceanospirillales</taxon>
        <taxon>Oceanospirillaceae</taxon>
        <taxon>Oleispira</taxon>
    </lineage>
</organism>
<keyword evidence="3" id="KW-1185">Reference proteome</keyword>
<evidence type="ECO:0000313" key="3">
    <source>
        <dbReference type="Proteomes" id="UP000032749"/>
    </source>
</evidence>
<sequence>MKLRLLGLTLVVMITTGCSIATPFVAAGAGGHAIGRYEENIKVRGAAALKEEPDLLTFSVQAIARNNINEAVITYTKGLNNKDYSDNVKSLALYQIGLLYMNPYAEQRNDNEALKYFNRHSQEYPDSRLRKKIESKIALIKQRKTAKTQLTAKELLSLADRKSLLEQSSIPFDADLTPMSERAITGDRVTDAESVYLILYENKASSEAMRAKALYQIGLIYMSEYNSHGDNAKALNYFRKITQEFPDSPVAKKASKRMSQVINRQ</sequence>
<feature type="signal peptide" evidence="1">
    <location>
        <begin position="1"/>
        <end position="21"/>
    </location>
</feature>
<dbReference type="InterPro" id="IPR011990">
    <property type="entry name" value="TPR-like_helical_dom_sf"/>
</dbReference>
<dbReference type="InterPro" id="IPR019734">
    <property type="entry name" value="TPR_rpt"/>
</dbReference>
<name>R4YUB9_OLEAN</name>